<keyword evidence="3" id="KW-0433">Leucine-rich repeat</keyword>
<dbReference type="InterPro" id="IPR055414">
    <property type="entry name" value="LRR_R13L4/SHOC2-like"/>
</dbReference>
<keyword evidence="14" id="KW-0418">Kinase</keyword>
<accession>A0A438K1R7</accession>
<dbReference type="InterPro" id="IPR013210">
    <property type="entry name" value="LRR_N_plant-typ"/>
</dbReference>
<feature type="chain" id="PRO_5019490165" evidence="11">
    <location>
        <begin position="23"/>
        <end position="427"/>
    </location>
</feature>
<dbReference type="InterPro" id="IPR003591">
    <property type="entry name" value="Leu-rich_rpt_typical-subtyp"/>
</dbReference>
<evidence type="ECO:0000256" key="11">
    <source>
        <dbReference type="SAM" id="SignalP"/>
    </source>
</evidence>
<evidence type="ECO:0000256" key="7">
    <source>
        <dbReference type="ARBA" id="ARBA00022989"/>
    </source>
</evidence>
<protein>
    <submittedName>
        <fullName evidence="14">Putative inactive leucine-rich repeat receptor kinase XIAO</fullName>
    </submittedName>
</protein>
<organism evidence="14 15">
    <name type="scientific">Vitis vinifera</name>
    <name type="common">Grape</name>
    <dbReference type="NCBI Taxonomy" id="29760"/>
    <lineage>
        <taxon>Eukaryota</taxon>
        <taxon>Viridiplantae</taxon>
        <taxon>Streptophyta</taxon>
        <taxon>Embryophyta</taxon>
        <taxon>Tracheophyta</taxon>
        <taxon>Spermatophyta</taxon>
        <taxon>Magnoliopsida</taxon>
        <taxon>eudicotyledons</taxon>
        <taxon>Gunneridae</taxon>
        <taxon>Pentapetalae</taxon>
        <taxon>rosids</taxon>
        <taxon>Vitales</taxon>
        <taxon>Vitaceae</taxon>
        <taxon>Viteae</taxon>
        <taxon>Vitis</taxon>
    </lineage>
</organism>
<feature type="domain" description="Leucine-rich repeat-containing N-terminal plant-type" evidence="12">
    <location>
        <begin position="34"/>
        <end position="69"/>
    </location>
</feature>
<keyword evidence="7" id="KW-1133">Transmembrane helix</keyword>
<evidence type="ECO:0000256" key="3">
    <source>
        <dbReference type="ARBA" id="ARBA00022614"/>
    </source>
</evidence>
<evidence type="ECO:0000256" key="2">
    <source>
        <dbReference type="ARBA" id="ARBA00022475"/>
    </source>
</evidence>
<dbReference type="PROSITE" id="PS51450">
    <property type="entry name" value="LRR"/>
    <property type="match status" value="1"/>
</dbReference>
<dbReference type="InterPro" id="IPR053213">
    <property type="entry name" value="RLP29"/>
</dbReference>
<evidence type="ECO:0000256" key="4">
    <source>
        <dbReference type="ARBA" id="ARBA00022692"/>
    </source>
</evidence>
<dbReference type="Pfam" id="PF23598">
    <property type="entry name" value="LRR_14"/>
    <property type="match status" value="1"/>
</dbReference>
<dbReference type="FunFam" id="3.80.10.10:FF:000383">
    <property type="entry name" value="Leucine-rich repeat receptor protein kinase EMS1"/>
    <property type="match status" value="1"/>
</dbReference>
<proteinExistence type="predicted"/>
<evidence type="ECO:0000256" key="9">
    <source>
        <dbReference type="ARBA" id="ARBA00023170"/>
    </source>
</evidence>
<dbReference type="GO" id="GO:0016301">
    <property type="term" value="F:kinase activity"/>
    <property type="evidence" value="ECO:0007669"/>
    <property type="project" value="UniProtKB-KW"/>
</dbReference>
<keyword evidence="5 11" id="KW-0732">Signal</keyword>
<comment type="caution">
    <text evidence="14">The sequence shown here is derived from an EMBL/GenBank/DDBJ whole genome shotgun (WGS) entry which is preliminary data.</text>
</comment>
<dbReference type="InterPro" id="IPR001611">
    <property type="entry name" value="Leu-rich_rpt"/>
</dbReference>
<evidence type="ECO:0000256" key="5">
    <source>
        <dbReference type="ARBA" id="ARBA00022729"/>
    </source>
</evidence>
<keyword evidence="8" id="KW-0472">Membrane</keyword>
<keyword evidence="2" id="KW-1003">Cell membrane</keyword>
<evidence type="ECO:0000313" key="15">
    <source>
        <dbReference type="Proteomes" id="UP000288805"/>
    </source>
</evidence>
<keyword evidence="6" id="KW-0677">Repeat</keyword>
<reference evidence="14 15" key="1">
    <citation type="journal article" date="2018" name="PLoS Genet.">
        <title>Population sequencing reveals clonal diversity and ancestral inbreeding in the grapevine cultivar Chardonnay.</title>
        <authorList>
            <person name="Roach M.J."/>
            <person name="Johnson D.L."/>
            <person name="Bohlmann J."/>
            <person name="van Vuuren H.J."/>
            <person name="Jones S.J."/>
            <person name="Pretorius I.S."/>
            <person name="Schmidt S.A."/>
            <person name="Borneman A.R."/>
        </authorList>
    </citation>
    <scope>NUCLEOTIDE SEQUENCE [LARGE SCALE GENOMIC DNA]</scope>
    <source>
        <strain evidence="15">cv. Chardonnay</strain>
        <tissue evidence="14">Leaf</tissue>
    </source>
</reference>
<keyword evidence="9 14" id="KW-0675">Receptor</keyword>
<keyword evidence="10" id="KW-0325">Glycoprotein</keyword>
<keyword evidence="4" id="KW-0812">Transmembrane</keyword>
<name>A0A438K1R7_VITVI</name>
<dbReference type="GO" id="GO:0005886">
    <property type="term" value="C:plasma membrane"/>
    <property type="evidence" value="ECO:0007669"/>
    <property type="project" value="UniProtKB-SubCell"/>
</dbReference>
<evidence type="ECO:0000256" key="10">
    <source>
        <dbReference type="ARBA" id="ARBA00023180"/>
    </source>
</evidence>
<dbReference type="EMBL" id="QGNW01000019">
    <property type="protein sequence ID" value="RVX15141.1"/>
    <property type="molecule type" value="Genomic_DNA"/>
</dbReference>
<keyword evidence="14" id="KW-0808">Transferase</keyword>
<dbReference type="AlphaFoldDB" id="A0A438K1R7"/>
<dbReference type="Gene3D" id="3.80.10.10">
    <property type="entry name" value="Ribonuclease Inhibitor"/>
    <property type="match status" value="3"/>
</dbReference>
<sequence length="427" mass="46275">MRREVGSLGFCLSCLLAVITVSEVVITGDSRTHSGDIQVLKDFKNGLNPGSITPGSCLSSWDFSVDPCDYLFSDRFTCGFRCDRLVAGASRVTEITLDQAGYTGTLSSSTWNLPFLQFLDLSDNSFSGSIPDSFSNLTRLRRLTLSRNSFSGEIPNSLGSLPNLEELYLDNNHLQGPIPASINGLISLKKLELQENALSGAFPDLGSLKNLYFLDASDNQICGQITTALPASLLELSIRNNNLEGNLPHRLGSLKYLQVMDLSDNKLSGVISWIVFDHPSLQQLTLSHNNFSSLQVPSNMGEGSKLIALDLSYNQLGGLLPAFIASMPNLSAVSLEHNKFTGMIPSQYALKTVVGGGGGTASFERLLLGGNYLFGPIPGPLMFLKPGYANVSLVDNCLYRCPNSFFFCQGGTQKSLVDCKNFRHSIP</sequence>
<dbReference type="SMART" id="SM00369">
    <property type="entry name" value="LRR_TYP"/>
    <property type="match status" value="5"/>
</dbReference>
<comment type="subcellular location">
    <subcellularLocation>
        <location evidence="1">Cell membrane</location>
        <topology evidence="1">Single-pass type I membrane protein</topology>
    </subcellularLocation>
</comment>
<evidence type="ECO:0000313" key="14">
    <source>
        <dbReference type="EMBL" id="RVX15141.1"/>
    </source>
</evidence>
<dbReference type="GO" id="GO:0051606">
    <property type="term" value="P:detection of stimulus"/>
    <property type="evidence" value="ECO:0007669"/>
    <property type="project" value="UniProtKB-ARBA"/>
</dbReference>
<dbReference type="FunFam" id="3.80.10.10:FF:000470">
    <property type="entry name" value="LRR receptor-like serine/threonine-protein kinase RPK2"/>
    <property type="match status" value="1"/>
</dbReference>
<dbReference type="SUPFAM" id="SSF52058">
    <property type="entry name" value="L domain-like"/>
    <property type="match status" value="1"/>
</dbReference>
<evidence type="ECO:0000256" key="8">
    <source>
        <dbReference type="ARBA" id="ARBA00023136"/>
    </source>
</evidence>
<feature type="signal peptide" evidence="11">
    <location>
        <begin position="1"/>
        <end position="22"/>
    </location>
</feature>
<dbReference type="Proteomes" id="UP000288805">
    <property type="component" value="Unassembled WGS sequence"/>
</dbReference>
<dbReference type="PANTHER" id="PTHR48009">
    <property type="entry name" value="LEUCINE-RICH REPEAT (LRR) FAMILY PROTEIN"/>
    <property type="match status" value="1"/>
</dbReference>
<evidence type="ECO:0000259" key="12">
    <source>
        <dbReference type="Pfam" id="PF08263"/>
    </source>
</evidence>
<gene>
    <name evidence="14" type="primary">XIAO_9</name>
    <name evidence="14" type="ORF">CK203_008057</name>
</gene>
<dbReference type="PRINTS" id="PR00019">
    <property type="entry name" value="LEURICHRPT"/>
</dbReference>
<evidence type="ECO:0000256" key="6">
    <source>
        <dbReference type="ARBA" id="ARBA00022737"/>
    </source>
</evidence>
<dbReference type="PANTHER" id="PTHR48009:SF12">
    <property type="entry name" value="LEUCINE-RICH REPEAT RECEPTOR-LIKE PROTEIN KINASE PEPR2"/>
    <property type="match status" value="1"/>
</dbReference>
<evidence type="ECO:0000259" key="13">
    <source>
        <dbReference type="Pfam" id="PF23598"/>
    </source>
</evidence>
<feature type="domain" description="Disease resistance R13L4/SHOC-2-like LRR" evidence="13">
    <location>
        <begin position="111"/>
        <end position="340"/>
    </location>
</feature>
<dbReference type="Pfam" id="PF08263">
    <property type="entry name" value="LRRNT_2"/>
    <property type="match status" value="1"/>
</dbReference>
<dbReference type="InterPro" id="IPR032675">
    <property type="entry name" value="LRR_dom_sf"/>
</dbReference>
<evidence type="ECO:0000256" key="1">
    <source>
        <dbReference type="ARBA" id="ARBA00004251"/>
    </source>
</evidence>